<protein>
    <recommendedName>
        <fullName evidence="3">Methyl-accepting chemotaxis protein</fullName>
    </recommendedName>
</protein>
<dbReference type="Gene3D" id="1.10.287.950">
    <property type="entry name" value="Methyl-accepting chemotaxis protein"/>
    <property type="match status" value="1"/>
</dbReference>
<evidence type="ECO:0000313" key="2">
    <source>
        <dbReference type="Proteomes" id="UP001143328"/>
    </source>
</evidence>
<organism evidence="1 2">
    <name type="scientific">Pseudomonas turukhanskensis</name>
    <dbReference type="NCBI Taxonomy" id="1806536"/>
    <lineage>
        <taxon>Bacteria</taxon>
        <taxon>Pseudomonadati</taxon>
        <taxon>Pseudomonadota</taxon>
        <taxon>Gammaproteobacteria</taxon>
        <taxon>Pseudomonadales</taxon>
        <taxon>Pseudomonadaceae</taxon>
        <taxon>Pseudomonas</taxon>
    </lineage>
</organism>
<reference evidence="1" key="1">
    <citation type="journal article" date="2014" name="Int. J. Syst. Evol. Microbiol.">
        <title>Complete genome sequence of Corynebacterium casei LMG S-19264T (=DSM 44701T), isolated from a smear-ripened cheese.</title>
        <authorList>
            <consortium name="US DOE Joint Genome Institute (JGI-PGF)"/>
            <person name="Walter F."/>
            <person name="Albersmeier A."/>
            <person name="Kalinowski J."/>
            <person name="Ruckert C."/>
        </authorList>
    </citation>
    <scope>NUCLEOTIDE SEQUENCE</scope>
    <source>
        <strain evidence="1">VKM B-2935</strain>
    </source>
</reference>
<dbReference type="EMBL" id="BSFN01000003">
    <property type="protein sequence ID" value="GLK88474.1"/>
    <property type="molecule type" value="Genomic_DNA"/>
</dbReference>
<evidence type="ECO:0000313" key="1">
    <source>
        <dbReference type="EMBL" id="GLK88474.1"/>
    </source>
</evidence>
<evidence type="ECO:0008006" key="3">
    <source>
        <dbReference type="Google" id="ProtNLM"/>
    </source>
</evidence>
<comment type="caution">
    <text evidence="1">The sequence shown here is derived from an EMBL/GenBank/DDBJ whole genome shotgun (WGS) entry which is preliminary data.</text>
</comment>
<dbReference type="AlphaFoldDB" id="A0A9W6K6M7"/>
<sequence>MNEMTAAVDEVASNAVATFEVSEESTQTAKHGQQQVSQTVESIRLLSNDVTRTSEEVKPWAMA</sequence>
<proteinExistence type="predicted"/>
<keyword evidence="2" id="KW-1185">Reference proteome</keyword>
<gene>
    <name evidence="1" type="ORF">GCM10017655_15360</name>
</gene>
<accession>A0A9W6K6M7</accession>
<dbReference type="SUPFAM" id="SSF58104">
    <property type="entry name" value="Methyl-accepting chemotaxis protein (MCP) signaling domain"/>
    <property type="match status" value="1"/>
</dbReference>
<dbReference type="Proteomes" id="UP001143328">
    <property type="component" value="Unassembled WGS sequence"/>
</dbReference>
<name>A0A9W6K6M7_9PSED</name>
<reference evidence="1" key="2">
    <citation type="submission" date="2023-01" db="EMBL/GenBank/DDBJ databases">
        <authorList>
            <person name="Sun Q."/>
            <person name="Evtushenko L."/>
        </authorList>
    </citation>
    <scope>NUCLEOTIDE SEQUENCE</scope>
    <source>
        <strain evidence="1">VKM B-2935</strain>
    </source>
</reference>